<dbReference type="InterPro" id="IPR027417">
    <property type="entry name" value="P-loop_NTPase"/>
</dbReference>
<dbReference type="SUPFAM" id="SSF52540">
    <property type="entry name" value="P-loop containing nucleoside triphosphate hydrolases"/>
    <property type="match status" value="1"/>
</dbReference>
<evidence type="ECO:0000313" key="3">
    <source>
        <dbReference type="Proteomes" id="UP000217257"/>
    </source>
</evidence>
<evidence type="ECO:0000313" key="2">
    <source>
        <dbReference type="EMBL" id="ATB34987.1"/>
    </source>
</evidence>
<dbReference type="CDD" id="cd02042">
    <property type="entry name" value="ParAB_family"/>
    <property type="match status" value="1"/>
</dbReference>
<dbReference type="InterPro" id="IPR002586">
    <property type="entry name" value="CobQ/CobB/MinD/ParA_Nub-bd_dom"/>
</dbReference>
<dbReference type="Proteomes" id="UP000217257">
    <property type="component" value="Chromosome"/>
</dbReference>
<dbReference type="AlphaFoldDB" id="A0A250IUX3"/>
<proteinExistence type="predicted"/>
<feature type="domain" description="CobQ/CobB/MinD/ParA nucleotide binding" evidence="1">
    <location>
        <begin position="4"/>
        <end position="261"/>
    </location>
</feature>
<sequence>MKTIAFVSGTGGAGKTSLVYHLAHMLPRLGYPTLAVDLDPLATLSSLLLGDKRLEEMWDEGTHTVLSSLAPLMDGQEDIGRPNPFVVTESLWGLAGEPALWSLDGPLAEARFECHSGERSAFSRLSAFHRVVQRAGQETKSAVALLDLGSGLGSINQTALLAADFLVFPVAADTFSLHGLKVLGPFIRQWREEWRHLRQRVGNSSAELPEGRMAPVGYVALRLNFFQGRRTRFQAQWMNQIPAVYATEVLGVKETEIPRDDHDESCLALLRNYGSLMSMAQEARKPMFDLTPADGAVGSYAPLVHECFQDFEGLATLLVMQCGVEKPT</sequence>
<evidence type="ECO:0000259" key="1">
    <source>
        <dbReference type="Pfam" id="PF01656"/>
    </source>
</evidence>
<dbReference type="RefSeq" id="WP_157758184.1">
    <property type="nucleotide sequence ID" value="NZ_CP022098.1"/>
</dbReference>
<gene>
    <name evidence="2" type="ORF">CYFUS_000399</name>
</gene>
<dbReference type="EMBL" id="CP022098">
    <property type="protein sequence ID" value="ATB34987.1"/>
    <property type="molecule type" value="Genomic_DNA"/>
</dbReference>
<dbReference type="Pfam" id="PF01656">
    <property type="entry name" value="CbiA"/>
    <property type="match status" value="1"/>
</dbReference>
<reference evidence="2 3" key="1">
    <citation type="submission" date="2017-06" db="EMBL/GenBank/DDBJ databases">
        <title>Sequencing and comparative analysis of myxobacterial genomes.</title>
        <authorList>
            <person name="Rupp O."/>
            <person name="Goesmann A."/>
            <person name="Sogaard-Andersen L."/>
        </authorList>
    </citation>
    <scope>NUCLEOTIDE SEQUENCE [LARGE SCALE GENOMIC DNA]</scope>
    <source>
        <strain evidence="2 3">DSM 52655</strain>
    </source>
</reference>
<dbReference type="KEGG" id="cfus:CYFUS_000399"/>
<dbReference type="InterPro" id="IPR050678">
    <property type="entry name" value="DNA_Partitioning_ATPase"/>
</dbReference>
<name>A0A250IUX3_9BACT</name>
<protein>
    <submittedName>
        <fullName evidence="2">Chromosome partitioning protein</fullName>
    </submittedName>
</protein>
<organism evidence="2 3">
    <name type="scientific">Cystobacter fuscus</name>
    <dbReference type="NCBI Taxonomy" id="43"/>
    <lineage>
        <taxon>Bacteria</taxon>
        <taxon>Pseudomonadati</taxon>
        <taxon>Myxococcota</taxon>
        <taxon>Myxococcia</taxon>
        <taxon>Myxococcales</taxon>
        <taxon>Cystobacterineae</taxon>
        <taxon>Archangiaceae</taxon>
        <taxon>Cystobacter</taxon>
    </lineage>
</organism>
<accession>A0A250IUX3</accession>
<dbReference type="PANTHER" id="PTHR13696">
    <property type="entry name" value="P-LOOP CONTAINING NUCLEOSIDE TRIPHOSPHATE HYDROLASE"/>
    <property type="match status" value="1"/>
</dbReference>
<dbReference type="Gene3D" id="3.40.50.300">
    <property type="entry name" value="P-loop containing nucleotide triphosphate hydrolases"/>
    <property type="match status" value="1"/>
</dbReference>
<dbReference type="PANTHER" id="PTHR13696:SF99">
    <property type="entry name" value="COBYRINIC ACID AC-DIAMIDE SYNTHASE"/>
    <property type="match status" value="1"/>
</dbReference>